<evidence type="ECO:0000256" key="2">
    <source>
        <dbReference type="ARBA" id="ARBA00022771"/>
    </source>
</evidence>
<gene>
    <name evidence="8" type="ORF">SEMRO_2772_G336780.1</name>
</gene>
<dbReference type="PROSITE" id="PS50199">
    <property type="entry name" value="ZF_RANBP2_2"/>
    <property type="match status" value="1"/>
</dbReference>
<dbReference type="InterPro" id="IPR036443">
    <property type="entry name" value="Znf_RanBP2_sf"/>
</dbReference>
<keyword evidence="1" id="KW-0479">Metal-binding</keyword>
<organism evidence="8 9">
    <name type="scientific">Seminavis robusta</name>
    <dbReference type="NCBI Taxonomy" id="568900"/>
    <lineage>
        <taxon>Eukaryota</taxon>
        <taxon>Sar</taxon>
        <taxon>Stramenopiles</taxon>
        <taxon>Ochrophyta</taxon>
        <taxon>Bacillariophyta</taxon>
        <taxon>Bacillariophyceae</taxon>
        <taxon>Bacillariophycidae</taxon>
        <taxon>Naviculales</taxon>
        <taxon>Naviculaceae</taxon>
        <taxon>Seminavis</taxon>
    </lineage>
</organism>
<evidence type="ECO:0000259" key="7">
    <source>
        <dbReference type="PROSITE" id="PS50222"/>
    </source>
</evidence>
<feature type="region of interest" description="Disordered" evidence="5">
    <location>
        <begin position="304"/>
        <end position="331"/>
    </location>
</feature>
<dbReference type="InterPro" id="IPR002048">
    <property type="entry name" value="EF_hand_dom"/>
</dbReference>
<dbReference type="GO" id="GO:0005509">
    <property type="term" value="F:calcium ion binding"/>
    <property type="evidence" value="ECO:0007669"/>
    <property type="project" value="InterPro"/>
</dbReference>
<dbReference type="PROSITE" id="PS50222">
    <property type="entry name" value="EF_HAND_2"/>
    <property type="match status" value="1"/>
</dbReference>
<feature type="domain" description="EF-hand" evidence="7">
    <location>
        <begin position="28"/>
        <end position="63"/>
    </location>
</feature>
<dbReference type="SMART" id="SM00547">
    <property type="entry name" value="ZnF_RBZ"/>
    <property type="match status" value="1"/>
</dbReference>
<feature type="compositionally biased region" description="Polar residues" evidence="5">
    <location>
        <begin position="314"/>
        <end position="329"/>
    </location>
</feature>
<dbReference type="InterPro" id="IPR011992">
    <property type="entry name" value="EF-hand-dom_pair"/>
</dbReference>
<evidence type="ECO:0000313" key="9">
    <source>
        <dbReference type="Proteomes" id="UP001153069"/>
    </source>
</evidence>
<feature type="region of interest" description="Disordered" evidence="5">
    <location>
        <begin position="372"/>
        <end position="399"/>
    </location>
</feature>
<dbReference type="OrthoDB" id="49297at2759"/>
<dbReference type="SUPFAM" id="SSF47473">
    <property type="entry name" value="EF-hand"/>
    <property type="match status" value="1"/>
</dbReference>
<dbReference type="GO" id="GO:0008270">
    <property type="term" value="F:zinc ion binding"/>
    <property type="evidence" value="ECO:0007669"/>
    <property type="project" value="UniProtKB-KW"/>
</dbReference>
<sequence length="399" mass="42201">MPATATIGEPLPAACNKKRASVVPPLANNRRKAAGVFDSFDSDKQGSLPVSSFEDLIDDLGEGFHGEEMDKQSKLIDPSDSGMLERSAFIKWYQELVEDAGDDDDESNDDSDIEEEKEKAEKAFMDLATKDNGDVVSFSQLHKLFSLLGSTYCEEDHGVKLKKLVSEPGKILLDEFVDFYIDWMFGDDDGSIAGSEENTDDQVQPESRSAPAAVSPPKGGWGDAFKNVLDKNAWKCDVCMVQNHQDTTQCMSCEAPRSGYENAANKDDASSSAAGSAIGVGGFTFGGGSGAAASAVVAAPASETKLGKSDGDQAPTSSPSQEANVSSATDGGPIGVGSIVEIIDGPYLSNRGKVIGSTDVGMWMVQLFNQNGALGKRKPAKEESQLKLSEPPSKARGSS</sequence>
<dbReference type="Gene3D" id="1.10.238.10">
    <property type="entry name" value="EF-hand"/>
    <property type="match status" value="1"/>
</dbReference>
<dbReference type="Gene3D" id="4.10.1060.10">
    <property type="entry name" value="Zinc finger, RanBP2-type"/>
    <property type="match status" value="1"/>
</dbReference>
<dbReference type="EMBL" id="CAICTM010002770">
    <property type="protein sequence ID" value="CAB9530176.1"/>
    <property type="molecule type" value="Genomic_DNA"/>
</dbReference>
<evidence type="ECO:0000256" key="5">
    <source>
        <dbReference type="SAM" id="MobiDB-lite"/>
    </source>
</evidence>
<dbReference type="AlphaFoldDB" id="A0A9N8F2N8"/>
<evidence type="ECO:0000313" key="8">
    <source>
        <dbReference type="EMBL" id="CAB9530176.1"/>
    </source>
</evidence>
<reference evidence="8" key="1">
    <citation type="submission" date="2020-06" db="EMBL/GenBank/DDBJ databases">
        <authorList>
            <consortium name="Plant Systems Biology data submission"/>
        </authorList>
    </citation>
    <scope>NUCLEOTIDE SEQUENCE</scope>
    <source>
        <strain evidence="8">D6</strain>
    </source>
</reference>
<keyword evidence="3" id="KW-0862">Zinc</keyword>
<dbReference type="Proteomes" id="UP001153069">
    <property type="component" value="Unassembled WGS sequence"/>
</dbReference>
<proteinExistence type="predicted"/>
<keyword evidence="9" id="KW-1185">Reference proteome</keyword>
<comment type="caution">
    <text evidence="8">The sequence shown here is derived from an EMBL/GenBank/DDBJ whole genome shotgun (WGS) entry which is preliminary data.</text>
</comment>
<keyword evidence="2 4" id="KW-0863">Zinc-finger</keyword>
<feature type="region of interest" description="Disordered" evidence="5">
    <location>
        <begin position="191"/>
        <end position="217"/>
    </location>
</feature>
<feature type="domain" description="RanBP2-type" evidence="6">
    <location>
        <begin position="230"/>
        <end position="259"/>
    </location>
</feature>
<evidence type="ECO:0000256" key="4">
    <source>
        <dbReference type="PROSITE-ProRule" id="PRU00322"/>
    </source>
</evidence>
<evidence type="ECO:0000259" key="6">
    <source>
        <dbReference type="PROSITE" id="PS50199"/>
    </source>
</evidence>
<accession>A0A9N8F2N8</accession>
<dbReference type="PROSITE" id="PS01358">
    <property type="entry name" value="ZF_RANBP2_1"/>
    <property type="match status" value="1"/>
</dbReference>
<evidence type="ECO:0000256" key="3">
    <source>
        <dbReference type="ARBA" id="ARBA00022833"/>
    </source>
</evidence>
<dbReference type="InterPro" id="IPR001876">
    <property type="entry name" value="Znf_RanBP2"/>
</dbReference>
<evidence type="ECO:0000256" key="1">
    <source>
        <dbReference type="ARBA" id="ARBA00022723"/>
    </source>
</evidence>
<dbReference type="SUPFAM" id="SSF90209">
    <property type="entry name" value="Ran binding protein zinc finger-like"/>
    <property type="match status" value="1"/>
</dbReference>
<name>A0A9N8F2N8_9STRA</name>
<protein>
    <submittedName>
        <fullName evidence="8">Nucleoporin 153kDa</fullName>
    </submittedName>
</protein>